<comment type="subcellular location">
    <subcellularLocation>
        <location evidence="2">Cell membrane</location>
        <topology evidence="2">Lipid-anchor</topology>
    </subcellularLocation>
</comment>
<reference evidence="3 4" key="1">
    <citation type="submission" date="2020-08" db="EMBL/GenBank/DDBJ databases">
        <title>Genomic Encyclopedia of Type Strains, Phase IV (KMG-V): Genome sequencing to study the core and pangenomes of soil and plant-associated prokaryotes.</title>
        <authorList>
            <person name="Whitman W."/>
        </authorList>
    </citation>
    <scope>NUCLEOTIDE SEQUENCE [LARGE SCALE GENOMIC DNA]</scope>
    <source>
        <strain evidence="3 4">S3M1</strain>
    </source>
</reference>
<gene>
    <name evidence="3" type="ORF">HDE68_000240</name>
</gene>
<comment type="similarity">
    <text evidence="1 2">Belongs to the outer membrane factor (OMF) (TC 1.B.17) family.</text>
</comment>
<evidence type="ECO:0000313" key="3">
    <source>
        <dbReference type="EMBL" id="MBB5634355.1"/>
    </source>
</evidence>
<dbReference type="Proteomes" id="UP000537204">
    <property type="component" value="Unassembled WGS sequence"/>
</dbReference>
<dbReference type="SUPFAM" id="SSF56954">
    <property type="entry name" value="Outer membrane efflux proteins (OEP)"/>
    <property type="match status" value="1"/>
</dbReference>
<keyword evidence="2" id="KW-0812">Transmembrane</keyword>
<dbReference type="NCBIfam" id="TIGR01845">
    <property type="entry name" value="outer_NodT"/>
    <property type="match status" value="1"/>
</dbReference>
<dbReference type="Pfam" id="PF02321">
    <property type="entry name" value="OEP"/>
    <property type="match status" value="2"/>
</dbReference>
<name>A0A7W8ZI60_9SPHI</name>
<keyword evidence="2" id="KW-1134">Transmembrane beta strand</keyword>
<dbReference type="PANTHER" id="PTHR30203:SF33">
    <property type="entry name" value="BLR4455 PROTEIN"/>
    <property type="match status" value="1"/>
</dbReference>
<evidence type="ECO:0000256" key="2">
    <source>
        <dbReference type="RuleBase" id="RU362097"/>
    </source>
</evidence>
<dbReference type="Gene3D" id="1.20.1600.10">
    <property type="entry name" value="Outer membrane efflux proteins (OEP)"/>
    <property type="match status" value="1"/>
</dbReference>
<dbReference type="GO" id="GO:0015562">
    <property type="term" value="F:efflux transmembrane transporter activity"/>
    <property type="evidence" value="ECO:0007669"/>
    <property type="project" value="InterPro"/>
</dbReference>
<evidence type="ECO:0000256" key="1">
    <source>
        <dbReference type="ARBA" id="ARBA00007613"/>
    </source>
</evidence>
<dbReference type="Gene3D" id="2.20.200.10">
    <property type="entry name" value="Outer membrane efflux proteins (OEP)"/>
    <property type="match status" value="1"/>
</dbReference>
<proteinExistence type="inferred from homology"/>
<organism evidence="3 4">
    <name type="scientific">Pedobacter cryoconitis</name>
    <dbReference type="NCBI Taxonomy" id="188932"/>
    <lineage>
        <taxon>Bacteria</taxon>
        <taxon>Pseudomonadati</taxon>
        <taxon>Bacteroidota</taxon>
        <taxon>Sphingobacteriia</taxon>
        <taxon>Sphingobacteriales</taxon>
        <taxon>Sphingobacteriaceae</taxon>
        <taxon>Pedobacter</taxon>
    </lineage>
</organism>
<dbReference type="InterPro" id="IPR003423">
    <property type="entry name" value="OMP_efflux"/>
</dbReference>
<dbReference type="PROSITE" id="PS51257">
    <property type="entry name" value="PROKAR_LIPOPROTEIN"/>
    <property type="match status" value="1"/>
</dbReference>
<dbReference type="InterPro" id="IPR010131">
    <property type="entry name" value="MdtP/NodT-like"/>
</dbReference>
<comment type="caution">
    <text evidence="3">The sequence shown here is derived from an EMBL/GenBank/DDBJ whole genome shotgun (WGS) entry which is preliminary data.</text>
</comment>
<evidence type="ECO:0000313" key="4">
    <source>
        <dbReference type="Proteomes" id="UP000537204"/>
    </source>
</evidence>
<dbReference type="PANTHER" id="PTHR30203">
    <property type="entry name" value="OUTER MEMBRANE CATION EFFLUX PROTEIN"/>
    <property type="match status" value="1"/>
</dbReference>
<keyword evidence="2 3" id="KW-0449">Lipoprotein</keyword>
<accession>A0A7W8ZI60</accession>
<dbReference type="GO" id="GO:0005886">
    <property type="term" value="C:plasma membrane"/>
    <property type="evidence" value="ECO:0007669"/>
    <property type="project" value="UniProtKB-SubCell"/>
</dbReference>
<sequence>MKNYSRIISIIGLLFTVAGCKIYKDVQAPKAELPVAFNDEAAKDTVGIGALPWKSFFRDEVLLALIDSALKKNFDMHIALKNIEEAQHIVRQSKWNNVPTLDLNITGSTIIPSKYSLNGLTSSQFLGSNHIEDYSAGASLSWEADIWGRIRNTNKAALAAYLQSDEVRKTLQTDLIANVSKGYFNLLMLDQQLRVAKHNMALNDSTLHIVTVQYNFGQVTSLAVQQAQAQQLIAAELIPQLEQEIALQENALHILAGQLPVAIRRHAILDEIKFPVELSAGVPSAMVRRRPDVRSRELDLVIANAKVGISKAQMYPALRITASGGANALKASNWFNIPGSLFGVVGASIVQPLLQHKELITQYKLTDIEREKAVILFRQTVLKAVGEVSDAMVKIAKLKHQELIVGKRVVTLQHATANANSLFQNGMANYLEVIIAQGNVLQSELDFASIKRQELSAIVDLYRSLGGGTN</sequence>
<protein>
    <submittedName>
        <fullName evidence="3">NodT family efflux transporter outer membrane factor (OMF) lipoprotein</fullName>
    </submittedName>
</protein>
<dbReference type="AlphaFoldDB" id="A0A7W8ZI60"/>
<dbReference type="RefSeq" id="WP_183878102.1">
    <property type="nucleotide sequence ID" value="NZ_JACHCE010000001.1"/>
</dbReference>
<dbReference type="EMBL" id="JACHCE010000001">
    <property type="protein sequence ID" value="MBB5634355.1"/>
    <property type="molecule type" value="Genomic_DNA"/>
</dbReference>
<keyword evidence="2" id="KW-0472">Membrane</keyword>
<keyword evidence="2" id="KW-0564">Palmitate</keyword>